<dbReference type="CDD" id="cd04261">
    <property type="entry name" value="AAK_AKii-LysC-BS"/>
    <property type="match status" value="1"/>
</dbReference>
<evidence type="ECO:0000256" key="15">
    <source>
        <dbReference type="RuleBase" id="RU004249"/>
    </source>
</evidence>
<keyword evidence="18" id="KW-1185">Reference proteome</keyword>
<comment type="pathway">
    <text evidence="1 15">Amino-acid biosynthesis; L-lysine biosynthesis via DAP pathway; (S)-tetrahydrodipicolinate from L-aspartate: step 1/4.</text>
</comment>
<reference evidence="17 18" key="1">
    <citation type="submission" date="2023-02" db="EMBL/GenBank/DDBJ databases">
        <title>Devosia algicola sp. nov., isolated from the phycosphere of marine algae.</title>
        <authorList>
            <person name="Kim J.M."/>
            <person name="Lee J.K."/>
            <person name="Choi B.J."/>
            <person name="Bayburt H."/>
            <person name="Jeon C.O."/>
        </authorList>
    </citation>
    <scope>NUCLEOTIDE SEQUENCE [LARGE SCALE GENOMIC DNA]</scope>
    <source>
        <strain evidence="17 18">G20-9</strain>
    </source>
</reference>
<accession>A0ABY7YJK2</accession>
<dbReference type="PROSITE" id="PS51671">
    <property type="entry name" value="ACT"/>
    <property type="match status" value="2"/>
</dbReference>
<keyword evidence="11" id="KW-0067">ATP-binding</keyword>
<dbReference type="InterPro" id="IPR041740">
    <property type="entry name" value="AKii-LysC-BS"/>
</dbReference>
<dbReference type="InterPro" id="IPR036393">
    <property type="entry name" value="AceGlu_kinase-like_sf"/>
</dbReference>
<evidence type="ECO:0000256" key="1">
    <source>
        <dbReference type="ARBA" id="ARBA00004766"/>
    </source>
</evidence>
<dbReference type="CDD" id="cd04913">
    <property type="entry name" value="ACT_AKii-LysC-BS-like_1"/>
    <property type="match status" value="1"/>
</dbReference>
<dbReference type="InterPro" id="IPR002912">
    <property type="entry name" value="ACT_dom"/>
</dbReference>
<evidence type="ECO:0000256" key="3">
    <source>
        <dbReference type="ARBA" id="ARBA00005139"/>
    </source>
</evidence>
<evidence type="ECO:0000313" key="17">
    <source>
        <dbReference type="EMBL" id="WDR01384.1"/>
    </source>
</evidence>
<keyword evidence="7 15" id="KW-0028">Amino-acid biosynthesis</keyword>
<feature type="domain" description="ACT" evidence="16">
    <location>
        <begin position="277"/>
        <end position="349"/>
    </location>
</feature>
<feature type="domain" description="ACT" evidence="16">
    <location>
        <begin position="357"/>
        <end position="420"/>
    </location>
</feature>
<dbReference type="SUPFAM" id="SSF55021">
    <property type="entry name" value="ACT-like"/>
    <property type="match status" value="2"/>
</dbReference>
<keyword evidence="10 14" id="KW-0418">Kinase</keyword>
<evidence type="ECO:0000256" key="5">
    <source>
        <dbReference type="ARBA" id="ARBA00013059"/>
    </source>
</evidence>
<dbReference type="PANTHER" id="PTHR21499">
    <property type="entry name" value="ASPARTATE KINASE"/>
    <property type="match status" value="1"/>
</dbReference>
<comment type="pathway">
    <text evidence="3 15">Amino-acid biosynthesis; L-threonine biosynthesis; L-threonine from L-aspartate: step 1/5.</text>
</comment>
<name>A0ABY7YJK2_9HYPH</name>
<dbReference type="Pfam" id="PF01842">
    <property type="entry name" value="ACT"/>
    <property type="match status" value="1"/>
</dbReference>
<dbReference type="InterPro" id="IPR054352">
    <property type="entry name" value="ACT_Aspartokinase"/>
</dbReference>
<evidence type="ECO:0000259" key="16">
    <source>
        <dbReference type="PROSITE" id="PS51671"/>
    </source>
</evidence>
<dbReference type="EMBL" id="CP118246">
    <property type="protein sequence ID" value="WDR01384.1"/>
    <property type="molecule type" value="Genomic_DNA"/>
</dbReference>
<evidence type="ECO:0000256" key="8">
    <source>
        <dbReference type="ARBA" id="ARBA00022679"/>
    </source>
</evidence>
<evidence type="ECO:0000256" key="12">
    <source>
        <dbReference type="ARBA" id="ARBA00023154"/>
    </source>
</evidence>
<dbReference type="PANTHER" id="PTHR21499:SF3">
    <property type="entry name" value="ASPARTOKINASE"/>
    <property type="match status" value="1"/>
</dbReference>
<dbReference type="InterPro" id="IPR001048">
    <property type="entry name" value="Asp/Glu/Uridylate_kinase"/>
</dbReference>
<evidence type="ECO:0000256" key="6">
    <source>
        <dbReference type="ARBA" id="ARBA00016273"/>
    </source>
</evidence>
<dbReference type="Pfam" id="PF00696">
    <property type="entry name" value="AA_kinase"/>
    <property type="match status" value="1"/>
</dbReference>
<comment type="similarity">
    <text evidence="4 14">Belongs to the aspartokinase family.</text>
</comment>
<proteinExistence type="inferred from homology"/>
<dbReference type="EC" id="2.7.2.4" evidence="5 14"/>
<dbReference type="Proteomes" id="UP001220530">
    <property type="component" value="Chromosome"/>
</dbReference>
<dbReference type="InterPro" id="IPR018042">
    <property type="entry name" value="Aspartate_kinase_CS"/>
</dbReference>
<protein>
    <recommendedName>
        <fullName evidence="6 14">Aspartokinase</fullName>
        <ecNumber evidence="5 14">2.7.2.4</ecNumber>
    </recommendedName>
</protein>
<evidence type="ECO:0000256" key="14">
    <source>
        <dbReference type="RuleBase" id="RU003448"/>
    </source>
</evidence>
<evidence type="ECO:0000256" key="7">
    <source>
        <dbReference type="ARBA" id="ARBA00022605"/>
    </source>
</evidence>
<keyword evidence="8 14" id="KW-0808">Transferase</keyword>
<dbReference type="PROSITE" id="PS00324">
    <property type="entry name" value="ASPARTOKINASE"/>
    <property type="match status" value="1"/>
</dbReference>
<evidence type="ECO:0000256" key="13">
    <source>
        <dbReference type="ARBA" id="ARBA00047872"/>
    </source>
</evidence>
<dbReference type="NCBIfam" id="NF005154">
    <property type="entry name" value="PRK06635.1-2"/>
    <property type="match status" value="1"/>
</dbReference>
<dbReference type="Pfam" id="PF22468">
    <property type="entry name" value="ACT_9"/>
    <property type="match status" value="1"/>
</dbReference>
<dbReference type="NCBIfam" id="TIGR00656">
    <property type="entry name" value="asp_kin_monofn"/>
    <property type="match status" value="1"/>
</dbReference>
<evidence type="ECO:0000256" key="10">
    <source>
        <dbReference type="ARBA" id="ARBA00022777"/>
    </source>
</evidence>
<keyword evidence="9" id="KW-0547">Nucleotide-binding</keyword>
<comment type="catalytic activity">
    <reaction evidence="13 14">
        <text>L-aspartate + ATP = 4-phospho-L-aspartate + ADP</text>
        <dbReference type="Rhea" id="RHEA:23776"/>
        <dbReference type="ChEBI" id="CHEBI:29991"/>
        <dbReference type="ChEBI" id="CHEBI:30616"/>
        <dbReference type="ChEBI" id="CHEBI:57535"/>
        <dbReference type="ChEBI" id="CHEBI:456216"/>
        <dbReference type="EC" id="2.7.2.4"/>
    </reaction>
</comment>
<dbReference type="NCBIfam" id="TIGR00657">
    <property type="entry name" value="asp_kinases"/>
    <property type="match status" value="1"/>
</dbReference>
<sequence length="420" mass="44878">MARIVVKFGGTSVANVERIRQAARHVKREVEAGNEVAVVVSAMSGKTNELVGWVNEASKFHDAREYDAVVGSGEQVTAGLMAIVLSEMGIQSRSFAGWQVPIHTDDAHGAARITGIDPTMLDERLRQGWVPVITGFQGISPHQRITTLGRGGSDTSAVAVAAAVGADRCEIYTDVDGVYTTDPRIVPKAQRLSKISFEEMLEMASLGAKVLMIRSVELAMAHKVRLVVRSSFDDPEAPQLAPDGTPGIPGTLVCDEDEIMEKQIVSGVTLAKSEAKITLRDVKDKPGVAADIFGALADRSIVVDMIVQNVSDDGSVTDITFTVPDGEYEKAVDALENNKNIEYAKIVGSKGGAKISVVGVGMRSHAGVASSMFRALADKGINIQLITTSEIKTSVLIDDQYAELAVRALHTYYGLDKKNA</sequence>
<evidence type="ECO:0000256" key="11">
    <source>
        <dbReference type="ARBA" id="ARBA00022840"/>
    </source>
</evidence>
<evidence type="ECO:0000313" key="18">
    <source>
        <dbReference type="Proteomes" id="UP001220530"/>
    </source>
</evidence>
<dbReference type="CDD" id="cd04936">
    <property type="entry name" value="ACT_AKii-LysC-BS-like_2"/>
    <property type="match status" value="1"/>
</dbReference>
<dbReference type="RefSeq" id="WP_282217795.1">
    <property type="nucleotide sequence ID" value="NZ_CP118246.1"/>
</dbReference>
<dbReference type="Gene3D" id="3.30.2130.10">
    <property type="entry name" value="VC0802-like"/>
    <property type="match status" value="1"/>
</dbReference>
<evidence type="ECO:0000256" key="9">
    <source>
        <dbReference type="ARBA" id="ARBA00022741"/>
    </source>
</evidence>
<dbReference type="NCBIfam" id="NF005155">
    <property type="entry name" value="PRK06635.1-4"/>
    <property type="match status" value="1"/>
</dbReference>
<evidence type="ECO:0000256" key="4">
    <source>
        <dbReference type="ARBA" id="ARBA00010122"/>
    </source>
</evidence>
<dbReference type="SUPFAM" id="SSF53633">
    <property type="entry name" value="Carbamate kinase-like"/>
    <property type="match status" value="1"/>
</dbReference>
<comment type="pathway">
    <text evidence="2 15">Amino-acid biosynthesis; L-methionine biosynthesis via de novo pathway; L-homoserine from L-aspartate: step 1/3.</text>
</comment>
<keyword evidence="12" id="KW-0457">Lysine biosynthesis</keyword>
<dbReference type="InterPro" id="IPR045865">
    <property type="entry name" value="ACT-like_dom_sf"/>
</dbReference>
<dbReference type="InterPro" id="IPR001341">
    <property type="entry name" value="Asp_kinase"/>
</dbReference>
<organism evidence="17 18">
    <name type="scientific">Devosia algicola</name>
    <dbReference type="NCBI Taxonomy" id="3026418"/>
    <lineage>
        <taxon>Bacteria</taxon>
        <taxon>Pseudomonadati</taxon>
        <taxon>Pseudomonadota</taxon>
        <taxon>Alphaproteobacteria</taxon>
        <taxon>Hyphomicrobiales</taxon>
        <taxon>Devosiaceae</taxon>
        <taxon>Devosia</taxon>
    </lineage>
</organism>
<dbReference type="PIRSF" id="PIRSF000726">
    <property type="entry name" value="Asp_kin"/>
    <property type="match status" value="1"/>
</dbReference>
<dbReference type="GO" id="GO:0004072">
    <property type="term" value="F:aspartate kinase activity"/>
    <property type="evidence" value="ECO:0007669"/>
    <property type="project" value="UniProtKB-EC"/>
</dbReference>
<gene>
    <name evidence="17" type="ORF">PSQ19_11200</name>
</gene>
<dbReference type="InterPro" id="IPR005260">
    <property type="entry name" value="Asp_kin_monofn"/>
</dbReference>
<evidence type="ECO:0000256" key="2">
    <source>
        <dbReference type="ARBA" id="ARBA00004986"/>
    </source>
</evidence>
<dbReference type="Gene3D" id="3.40.1160.10">
    <property type="entry name" value="Acetylglutamate kinase-like"/>
    <property type="match status" value="1"/>
</dbReference>